<comment type="similarity">
    <text evidence="9">Belongs to the WD repeat DCAF12 family.</text>
</comment>
<keyword evidence="5 10" id="KW-0853">WD repeat</keyword>
<dbReference type="EnsemblMetazoa" id="tetur18g03430.1">
    <property type="protein sequence ID" value="tetur18g03430.1"/>
    <property type="gene ID" value="tetur18g03430"/>
</dbReference>
<evidence type="ECO:0000313" key="13">
    <source>
        <dbReference type="EnsemblMetazoa" id="tetur18g03430.1"/>
    </source>
</evidence>
<evidence type="ECO:0000256" key="10">
    <source>
        <dbReference type="PROSITE-ProRule" id="PRU00221"/>
    </source>
</evidence>
<feature type="domain" description="DDB1- and CUL4-associated factor 12 beta-propeller" evidence="12">
    <location>
        <begin position="200"/>
        <end position="555"/>
    </location>
</feature>
<dbReference type="InterPro" id="IPR036322">
    <property type="entry name" value="WD40_repeat_dom_sf"/>
</dbReference>
<dbReference type="EMBL" id="CAEY01000391">
    <property type="status" value="NOT_ANNOTATED_CDS"/>
    <property type="molecule type" value="Genomic_DNA"/>
</dbReference>
<evidence type="ECO:0000256" key="6">
    <source>
        <dbReference type="ARBA" id="ARBA00022737"/>
    </source>
</evidence>
<evidence type="ECO:0000256" key="1">
    <source>
        <dbReference type="ARBA" id="ARBA00004123"/>
    </source>
</evidence>
<proteinExistence type="inferred from homology"/>
<feature type="region of interest" description="Disordered" evidence="11">
    <location>
        <begin position="25"/>
        <end position="61"/>
    </location>
</feature>
<dbReference type="InterPro" id="IPR015943">
    <property type="entry name" value="WD40/YVTN_repeat-like_dom_sf"/>
</dbReference>
<evidence type="ECO:0000256" key="8">
    <source>
        <dbReference type="ARBA" id="ARBA00023242"/>
    </source>
</evidence>
<evidence type="ECO:0000256" key="5">
    <source>
        <dbReference type="ARBA" id="ARBA00022574"/>
    </source>
</evidence>
<dbReference type="PANTHER" id="PTHR19860:SF16">
    <property type="entry name" value="DDB1- AND CUL4-ASSOCIATED FACTOR 12"/>
    <property type="match status" value="1"/>
</dbReference>
<keyword evidence="8" id="KW-0539">Nucleus</keyword>
<dbReference type="PROSITE" id="PS50082">
    <property type="entry name" value="WD_REPEATS_2"/>
    <property type="match status" value="1"/>
</dbReference>
<keyword evidence="14" id="KW-1185">Reference proteome</keyword>
<protein>
    <recommendedName>
        <fullName evidence="12">DDB1- and CUL4-associated factor 12 beta-propeller domain-containing protein</fullName>
    </recommendedName>
</protein>
<evidence type="ECO:0000313" key="14">
    <source>
        <dbReference type="Proteomes" id="UP000015104"/>
    </source>
</evidence>
<keyword evidence="6" id="KW-0677">Repeat</keyword>
<dbReference type="GO" id="GO:0005634">
    <property type="term" value="C:nucleus"/>
    <property type="evidence" value="ECO:0007669"/>
    <property type="project" value="UniProtKB-SubCell"/>
</dbReference>
<evidence type="ECO:0000256" key="11">
    <source>
        <dbReference type="SAM" id="MobiDB-lite"/>
    </source>
</evidence>
<evidence type="ECO:0000259" key="12">
    <source>
        <dbReference type="Pfam" id="PF23760"/>
    </source>
</evidence>
<organism evidence="13 14">
    <name type="scientific">Tetranychus urticae</name>
    <name type="common">Two-spotted spider mite</name>
    <dbReference type="NCBI Taxonomy" id="32264"/>
    <lineage>
        <taxon>Eukaryota</taxon>
        <taxon>Metazoa</taxon>
        <taxon>Ecdysozoa</taxon>
        <taxon>Arthropoda</taxon>
        <taxon>Chelicerata</taxon>
        <taxon>Arachnida</taxon>
        <taxon>Acari</taxon>
        <taxon>Acariformes</taxon>
        <taxon>Trombidiformes</taxon>
        <taxon>Prostigmata</taxon>
        <taxon>Eleutherengona</taxon>
        <taxon>Raphignathae</taxon>
        <taxon>Tetranychoidea</taxon>
        <taxon>Tetranychidae</taxon>
        <taxon>Tetranychus</taxon>
    </lineage>
</organism>
<dbReference type="InterPro" id="IPR056151">
    <property type="entry name" value="Beta-prop_DCAF12"/>
</dbReference>
<reference evidence="13" key="2">
    <citation type="submission" date="2015-06" db="UniProtKB">
        <authorList>
            <consortium name="EnsemblMetazoa"/>
        </authorList>
    </citation>
    <scope>IDENTIFICATION</scope>
</reference>
<keyword evidence="4" id="KW-0963">Cytoplasm</keyword>
<dbReference type="GO" id="GO:0080008">
    <property type="term" value="C:Cul4-RING E3 ubiquitin ligase complex"/>
    <property type="evidence" value="ECO:0007669"/>
    <property type="project" value="TreeGrafter"/>
</dbReference>
<dbReference type="AlphaFoldDB" id="T1KRG3"/>
<feature type="repeat" description="WD" evidence="10">
    <location>
        <begin position="304"/>
        <end position="344"/>
    </location>
</feature>
<dbReference type="SMART" id="SM00320">
    <property type="entry name" value="WD40"/>
    <property type="match status" value="3"/>
</dbReference>
<accession>T1KRG3</accession>
<evidence type="ECO:0000256" key="2">
    <source>
        <dbReference type="ARBA" id="ARBA00004496"/>
    </source>
</evidence>
<dbReference type="HOGENOM" id="CLU_020124_1_0_1"/>
<dbReference type="Gene3D" id="2.130.10.10">
    <property type="entry name" value="YVTN repeat-like/Quinoprotein amine dehydrogenase"/>
    <property type="match status" value="2"/>
</dbReference>
<sequence>MSSIKVYLERVISKAMAQVKKVQIFGQSSQSRNSTASTAGFDDVSGGLTDEADEDLQQDSPRGNFISGLGIGLASVAADSPSFGQGEGGSIGTRQMETSNHQLSNPSHSSTANDFKPSSLLRSPVSSDMRSTINLYKKIVSDIHRLERYINGKDPFFSNGPPKQSRCIVDFINSRTSGNSILERASLSKEFVINHILSNNVLREKQYSVGQLDKIFCSQWLNHRQIIFGTKCNMLMVLDLHTSKLVQIPNLSSSNNLSSPPNTRCGIHCIAINPSRTLLAAGGENPNDIAIYKLPTLDPIGVGEGAHTDWIFDACWLDDQFLVTGSRDSTLALWRVDDNAILPITNLTNDPSAIPGQYGFLDPLVIHRFEKNDKIRALLFDNKRSEIIALSLNANLHRFNVSNFKPSSMLKLHYQNDNVCLAQEPDLNLYAVGSKTHVILVDQRHFEITSKVHTSQQGIRSLSFFSGVLTIGTGSGALLFYDIRNKKYINIRDSKEQAILKVSKGWLDPENQEQPQDIEYTPAIYTHQYDHTGTRIFTAGGPLSAGMVGNFASIWH</sequence>
<dbReference type="InterPro" id="IPR001680">
    <property type="entry name" value="WD40_rpt"/>
</dbReference>
<evidence type="ECO:0000256" key="7">
    <source>
        <dbReference type="ARBA" id="ARBA00022786"/>
    </source>
</evidence>
<feature type="compositionally biased region" description="Polar residues" evidence="11">
    <location>
        <begin position="99"/>
        <end position="113"/>
    </location>
</feature>
<feature type="compositionally biased region" description="Polar residues" evidence="11">
    <location>
        <begin position="25"/>
        <end position="38"/>
    </location>
</feature>
<dbReference type="STRING" id="32264.T1KRG3"/>
<evidence type="ECO:0000256" key="3">
    <source>
        <dbReference type="ARBA" id="ARBA00004906"/>
    </source>
</evidence>
<dbReference type="SUPFAM" id="SSF50978">
    <property type="entry name" value="WD40 repeat-like"/>
    <property type="match status" value="1"/>
</dbReference>
<dbReference type="GO" id="GO:0005737">
    <property type="term" value="C:cytoplasm"/>
    <property type="evidence" value="ECO:0007669"/>
    <property type="project" value="UniProtKB-SubCell"/>
</dbReference>
<dbReference type="Pfam" id="PF23760">
    <property type="entry name" value="Beta-prop_DCAF12"/>
    <property type="match status" value="1"/>
</dbReference>
<dbReference type="Proteomes" id="UP000015104">
    <property type="component" value="Unassembled WGS sequence"/>
</dbReference>
<evidence type="ECO:0000256" key="9">
    <source>
        <dbReference type="ARBA" id="ARBA00038022"/>
    </source>
</evidence>
<name>T1KRG3_TETUR</name>
<evidence type="ECO:0000256" key="4">
    <source>
        <dbReference type="ARBA" id="ARBA00022490"/>
    </source>
</evidence>
<reference evidence="14" key="1">
    <citation type="submission" date="2011-08" db="EMBL/GenBank/DDBJ databases">
        <authorList>
            <person name="Rombauts S."/>
        </authorList>
    </citation>
    <scope>NUCLEOTIDE SEQUENCE</scope>
    <source>
        <strain evidence="14">London</strain>
    </source>
</reference>
<dbReference type="InterPro" id="IPR051191">
    <property type="entry name" value="DCAF12"/>
</dbReference>
<keyword evidence="7" id="KW-0833">Ubl conjugation pathway</keyword>
<comment type="pathway">
    <text evidence="3">Protein modification; protein ubiquitination.</text>
</comment>
<comment type="subcellular location">
    <subcellularLocation>
        <location evidence="2">Cytoplasm</location>
    </subcellularLocation>
    <subcellularLocation>
        <location evidence="1">Nucleus</location>
    </subcellularLocation>
</comment>
<dbReference type="eggNOG" id="ENOG502QR7U">
    <property type="taxonomic scope" value="Eukaryota"/>
</dbReference>
<feature type="region of interest" description="Disordered" evidence="11">
    <location>
        <begin position="99"/>
        <end position="123"/>
    </location>
</feature>
<dbReference type="PANTHER" id="PTHR19860">
    <property type="entry name" value="DDB1- AND CUL4-ASSOCIATED FACTOR 12-RELATED"/>
    <property type="match status" value="1"/>
</dbReference>